<feature type="region of interest" description="Disordered" evidence="1">
    <location>
        <begin position="462"/>
        <end position="490"/>
    </location>
</feature>
<evidence type="ECO:0000313" key="4">
    <source>
        <dbReference type="EMBL" id="THG94653.1"/>
    </source>
</evidence>
<evidence type="ECO:0000259" key="3">
    <source>
        <dbReference type="Pfam" id="PF16862"/>
    </source>
</evidence>
<dbReference type="InterPro" id="IPR013780">
    <property type="entry name" value="Glyco_hydro_b"/>
</dbReference>
<dbReference type="Gene3D" id="3.20.20.80">
    <property type="entry name" value="Glycosidases"/>
    <property type="match status" value="1"/>
</dbReference>
<dbReference type="InterPro" id="IPR031728">
    <property type="entry name" value="GlcAase_C"/>
</dbReference>
<dbReference type="PANTHER" id="PTHR36183">
    <property type="entry name" value="BETA-GLUCURONIDASE"/>
    <property type="match status" value="1"/>
</dbReference>
<keyword evidence="2" id="KW-1133">Transmembrane helix</keyword>
<name>A0A4S4K9V2_9APHY</name>
<sequence>MAPFFGFSIEMSVVIQVVGKNSSYLQVPFLNLMSIMRDRAGRVNIRVGGIPMNDTSALRLGIAEVAEAILGDNLIGFQLGNEPDLYAGHGHRSLSYGPEDYFGEFAVVVQAIANDSNIPIRNNLIAPSPSGTHWSPEMVWDTGFITAYQPQLGALSVEHYPMDNCAEAFPDSGFGPIINPQDVFASYLTHASGIDIVQPYLNTANIAQQVGKPFLMFETNTASCGGFAGLSDSFGAALWALDYGLQMAYSNFSGALLHVGGESDTYNPFTPPPTNQSTTKQWTVGPVFYAAVAVAETLGRSNTSQILDIQANGNNMYTPGYAVYDGGNLDRVALFNYMTDPSGANDYTASISVTGGDTPAQVSVKYLLAPSVSEKFNITWAGQTLGGQFESDGRFQGSESVSTVPCDQTAGTCNINVPAPGFALVFLNSNALSDSEPSATNTFPTTVATKPGHQTFSVDPAALATSNGHSGSDRQNHTAGTSKGSSDARKQADVLPRMAGLLVAMLTGLTILLGTLHR</sequence>
<evidence type="ECO:0000256" key="2">
    <source>
        <dbReference type="SAM" id="Phobius"/>
    </source>
</evidence>
<reference evidence="4 5" key="1">
    <citation type="submission" date="2019-02" db="EMBL/GenBank/DDBJ databases">
        <title>Genome sequencing of the rare red list fungi Phlebia centrifuga.</title>
        <authorList>
            <person name="Buettner E."/>
            <person name="Kellner H."/>
        </authorList>
    </citation>
    <scope>NUCLEOTIDE SEQUENCE [LARGE SCALE GENOMIC DNA]</scope>
    <source>
        <strain evidence="4 5">DSM 108282</strain>
    </source>
</reference>
<keyword evidence="5" id="KW-1185">Reference proteome</keyword>
<dbReference type="Proteomes" id="UP000309038">
    <property type="component" value="Unassembled WGS sequence"/>
</dbReference>
<evidence type="ECO:0000256" key="1">
    <source>
        <dbReference type="SAM" id="MobiDB-lite"/>
    </source>
</evidence>
<comment type="caution">
    <text evidence="4">The sequence shown here is derived from an EMBL/GenBank/DDBJ whole genome shotgun (WGS) entry which is preliminary data.</text>
</comment>
<organism evidence="4 5">
    <name type="scientific">Hermanssonia centrifuga</name>
    <dbReference type="NCBI Taxonomy" id="98765"/>
    <lineage>
        <taxon>Eukaryota</taxon>
        <taxon>Fungi</taxon>
        <taxon>Dikarya</taxon>
        <taxon>Basidiomycota</taxon>
        <taxon>Agaricomycotina</taxon>
        <taxon>Agaricomycetes</taxon>
        <taxon>Polyporales</taxon>
        <taxon>Meruliaceae</taxon>
        <taxon>Hermanssonia</taxon>
    </lineage>
</organism>
<dbReference type="InterPro" id="IPR017853">
    <property type="entry name" value="GH"/>
</dbReference>
<dbReference type="Gene3D" id="2.60.40.1180">
    <property type="entry name" value="Golgi alpha-mannosidase II"/>
    <property type="match status" value="1"/>
</dbReference>
<dbReference type="Pfam" id="PF16862">
    <property type="entry name" value="Glyco_hydro_79C"/>
    <property type="match status" value="1"/>
</dbReference>
<protein>
    <recommendedName>
        <fullName evidence="3">Beta-glucuronidase C-terminal domain-containing protein</fullName>
    </recommendedName>
</protein>
<dbReference type="AlphaFoldDB" id="A0A4S4K9V2"/>
<feature type="domain" description="Beta-glucuronidase C-terminal" evidence="3">
    <location>
        <begin position="320"/>
        <end position="424"/>
    </location>
</feature>
<accession>A0A4S4K9V2</accession>
<gene>
    <name evidence="4" type="ORF">EW026_g6857</name>
</gene>
<proteinExistence type="predicted"/>
<feature type="transmembrane region" description="Helical" evidence="2">
    <location>
        <begin position="498"/>
        <end position="516"/>
    </location>
</feature>
<keyword evidence="2" id="KW-0472">Membrane</keyword>
<dbReference type="InterPro" id="IPR052974">
    <property type="entry name" value="GH79_Enzymes"/>
</dbReference>
<dbReference type="EMBL" id="SGPJ01000416">
    <property type="protein sequence ID" value="THG94653.1"/>
    <property type="molecule type" value="Genomic_DNA"/>
</dbReference>
<evidence type="ECO:0000313" key="5">
    <source>
        <dbReference type="Proteomes" id="UP000309038"/>
    </source>
</evidence>
<keyword evidence="2" id="KW-0812">Transmembrane</keyword>
<dbReference type="PANTHER" id="PTHR36183:SF2">
    <property type="entry name" value="BETA-GLUCURONIDASE C-TERMINAL DOMAIN-CONTAINING PROTEIN"/>
    <property type="match status" value="1"/>
</dbReference>
<dbReference type="SUPFAM" id="SSF51445">
    <property type="entry name" value="(Trans)glycosidases"/>
    <property type="match status" value="1"/>
</dbReference>